<dbReference type="Proteomes" id="UP000759131">
    <property type="component" value="Unassembled WGS sequence"/>
</dbReference>
<dbReference type="OrthoDB" id="6123450at2759"/>
<dbReference type="AlphaFoldDB" id="A0A7R9KLY2"/>
<dbReference type="Gene3D" id="3.50.30.10">
    <property type="entry name" value="Phosphohistidine domain"/>
    <property type="match status" value="1"/>
</dbReference>
<dbReference type="EMBL" id="CAJPIZ010003182">
    <property type="protein sequence ID" value="CAG2106036.1"/>
    <property type="molecule type" value="Genomic_DNA"/>
</dbReference>
<dbReference type="GO" id="GO:0016772">
    <property type="term" value="F:transferase activity, transferring phosphorus-containing groups"/>
    <property type="evidence" value="ECO:0007669"/>
    <property type="project" value="InterPro"/>
</dbReference>
<dbReference type="SUPFAM" id="SSF52009">
    <property type="entry name" value="Phosphohistidine domain"/>
    <property type="match status" value="1"/>
</dbReference>
<organism evidence="2">
    <name type="scientific">Medioppia subpectinata</name>
    <dbReference type="NCBI Taxonomy" id="1979941"/>
    <lineage>
        <taxon>Eukaryota</taxon>
        <taxon>Metazoa</taxon>
        <taxon>Ecdysozoa</taxon>
        <taxon>Arthropoda</taxon>
        <taxon>Chelicerata</taxon>
        <taxon>Arachnida</taxon>
        <taxon>Acari</taxon>
        <taxon>Acariformes</taxon>
        <taxon>Sarcoptiformes</taxon>
        <taxon>Oribatida</taxon>
        <taxon>Brachypylina</taxon>
        <taxon>Oppioidea</taxon>
        <taxon>Oppiidae</taxon>
        <taxon>Medioppia</taxon>
    </lineage>
</organism>
<gene>
    <name evidence="2" type="ORF">OSB1V03_LOCUS6039</name>
</gene>
<keyword evidence="3" id="KW-1185">Reference proteome</keyword>
<evidence type="ECO:0000313" key="3">
    <source>
        <dbReference type="Proteomes" id="UP000759131"/>
    </source>
</evidence>
<protein>
    <recommendedName>
        <fullName evidence="1">PEP-utilising enzyme mobile domain-containing protein</fullName>
    </recommendedName>
</protein>
<dbReference type="InterPro" id="IPR051549">
    <property type="entry name" value="PEP_Utilizing_Enz"/>
</dbReference>
<proteinExistence type="predicted"/>
<dbReference type="InterPro" id="IPR008279">
    <property type="entry name" value="PEP-util_enz_mobile_dom"/>
</dbReference>
<name>A0A7R9KLY2_9ACAR</name>
<sequence>MLQSRPVTNLDNSYTDYEIMHELDSSHPSEFEIYSRAHWGETFPGASSWICMQWFWANKPYFFRQDILNGTATDEDYNPFTEVMGIQYNQVMFDLQGGIFKMFAGYPDSKRAVTAVLAKFGHHIDDKDVLQLFRRQGLEAKKPSFMGYVRLFRFVIHSLLFGSKNLIKTKEEIIEKNGYDLVDILKQKSKNNNNDVENDYNLMVSSATDVISAEVPKILAEIAKSIKDKQWFSQLSDEEAHQVLTTGSDESSQKFRYFIERHGHRGYRELDPMYKPWKGNPMPCFRYLAQHMTNEGLIPSVDTFFYLTITEVEALCNGQRDPLIFSRVRQRRRLYPRMDKYKFEEFIKGPEMKPRNFEDRIIPPVLTSGMVQMTGTPVSNGSVKARVCVSEDITEADNIQPGDILITYSTDIGWSPYFPLLSGIITEIGGTISHGAVIAREYGIPSLIAVEGACRAFRTGDICLLDTQSQTITKVD</sequence>
<dbReference type="PANTHER" id="PTHR43615:SF1">
    <property type="entry name" value="PPDK_N DOMAIN-CONTAINING PROTEIN"/>
    <property type="match status" value="1"/>
</dbReference>
<dbReference type="EMBL" id="OC857757">
    <property type="protein sequence ID" value="CAD7625606.1"/>
    <property type="molecule type" value="Genomic_DNA"/>
</dbReference>
<dbReference type="PANTHER" id="PTHR43615">
    <property type="entry name" value="PHOSPHOENOLPYRUVATE SYNTHASE-RELATED"/>
    <property type="match status" value="1"/>
</dbReference>
<feature type="domain" description="PEP-utilising enzyme mobile" evidence="1">
    <location>
        <begin position="399"/>
        <end position="468"/>
    </location>
</feature>
<evidence type="ECO:0000259" key="1">
    <source>
        <dbReference type="Pfam" id="PF00391"/>
    </source>
</evidence>
<dbReference type="Pfam" id="PF00391">
    <property type="entry name" value="PEP-utilizers"/>
    <property type="match status" value="1"/>
</dbReference>
<accession>A0A7R9KLY2</accession>
<reference evidence="2" key="1">
    <citation type="submission" date="2020-11" db="EMBL/GenBank/DDBJ databases">
        <authorList>
            <person name="Tran Van P."/>
        </authorList>
    </citation>
    <scope>NUCLEOTIDE SEQUENCE</scope>
</reference>
<dbReference type="InterPro" id="IPR036637">
    <property type="entry name" value="Phosphohistidine_dom_sf"/>
</dbReference>
<evidence type="ECO:0000313" key="2">
    <source>
        <dbReference type="EMBL" id="CAD7625606.1"/>
    </source>
</evidence>